<keyword evidence="7" id="KW-1133">Transmembrane helix</keyword>
<feature type="transmembrane region" description="Helical" evidence="7">
    <location>
        <begin position="198"/>
        <end position="216"/>
    </location>
</feature>
<dbReference type="PANTHER" id="PTHR32089:SF112">
    <property type="entry name" value="LYSOZYME-LIKE PROTEIN-RELATED"/>
    <property type="match status" value="1"/>
</dbReference>
<evidence type="ECO:0000256" key="3">
    <source>
        <dbReference type="ARBA" id="ARBA00023136"/>
    </source>
</evidence>
<accession>A0A7X3LJB7</accession>
<dbReference type="Gene3D" id="1.10.287.950">
    <property type="entry name" value="Methyl-accepting chemotaxis protein"/>
    <property type="match status" value="1"/>
</dbReference>
<dbReference type="Pfam" id="PF00015">
    <property type="entry name" value="MCPsignal"/>
    <property type="match status" value="1"/>
</dbReference>
<dbReference type="CDD" id="cd06225">
    <property type="entry name" value="HAMP"/>
    <property type="match status" value="1"/>
</dbReference>
<dbReference type="GO" id="GO:0005886">
    <property type="term" value="C:plasma membrane"/>
    <property type="evidence" value="ECO:0007669"/>
    <property type="project" value="UniProtKB-SubCell"/>
</dbReference>
<gene>
    <name evidence="10" type="ORF">GRF59_25965</name>
</gene>
<dbReference type="Pfam" id="PF00672">
    <property type="entry name" value="HAMP"/>
    <property type="match status" value="1"/>
</dbReference>
<dbReference type="RefSeq" id="WP_160500648.1">
    <property type="nucleotide sequence ID" value="NZ_WUBI01000006.1"/>
</dbReference>
<dbReference type="CDD" id="cd11386">
    <property type="entry name" value="MCP_signal"/>
    <property type="match status" value="1"/>
</dbReference>
<comment type="similarity">
    <text evidence="5">Belongs to the methyl-accepting chemotaxis (MCP) protein family.</text>
</comment>
<protein>
    <submittedName>
        <fullName evidence="10">HAMP domain-containing protein</fullName>
    </submittedName>
</protein>
<dbReference type="EMBL" id="WUBI01000006">
    <property type="protein sequence ID" value="MWV47047.1"/>
    <property type="molecule type" value="Genomic_DNA"/>
</dbReference>
<dbReference type="InterPro" id="IPR004089">
    <property type="entry name" value="MCPsignal_dom"/>
</dbReference>
<feature type="domain" description="Methyl-accepting transducer" evidence="8">
    <location>
        <begin position="289"/>
        <end position="525"/>
    </location>
</feature>
<feature type="domain" description="HAMP" evidence="9">
    <location>
        <begin position="217"/>
        <end position="270"/>
    </location>
</feature>
<dbReference type="PRINTS" id="PR00260">
    <property type="entry name" value="CHEMTRNSDUCR"/>
</dbReference>
<dbReference type="PROSITE" id="PS50885">
    <property type="entry name" value="HAMP"/>
    <property type="match status" value="1"/>
</dbReference>
<reference evidence="10 11" key="1">
    <citation type="submission" date="2019-12" db="EMBL/GenBank/DDBJ databases">
        <title>Paenibacillus sp. nov., an endophytic bacterium isolated from the stem of Dendrobium.</title>
        <authorList>
            <person name="Zhao R."/>
        </authorList>
    </citation>
    <scope>NUCLEOTIDE SEQUENCE [LARGE SCALE GENOMIC DNA]</scope>
    <source>
        <strain evidence="10 11">HJL G12</strain>
    </source>
</reference>
<evidence type="ECO:0000259" key="8">
    <source>
        <dbReference type="PROSITE" id="PS50111"/>
    </source>
</evidence>
<proteinExistence type="inferred from homology"/>
<keyword evidence="4 6" id="KW-0807">Transducer</keyword>
<dbReference type="SUPFAM" id="SSF58104">
    <property type="entry name" value="Methyl-accepting chemotaxis protein (MCP) signaling domain"/>
    <property type="match status" value="1"/>
</dbReference>
<comment type="caution">
    <text evidence="10">The sequence shown here is derived from an EMBL/GenBank/DDBJ whole genome shotgun (WGS) entry which is preliminary data.</text>
</comment>
<keyword evidence="11" id="KW-1185">Reference proteome</keyword>
<evidence type="ECO:0000256" key="1">
    <source>
        <dbReference type="ARBA" id="ARBA00004236"/>
    </source>
</evidence>
<keyword evidence="3 7" id="KW-0472">Membrane</keyword>
<dbReference type="GO" id="GO:0007165">
    <property type="term" value="P:signal transduction"/>
    <property type="evidence" value="ECO:0007669"/>
    <property type="project" value="UniProtKB-KW"/>
</dbReference>
<dbReference type="Gene3D" id="1.10.8.500">
    <property type="entry name" value="HAMP domain in histidine kinase"/>
    <property type="match status" value="1"/>
</dbReference>
<evidence type="ECO:0000256" key="2">
    <source>
        <dbReference type="ARBA" id="ARBA00022475"/>
    </source>
</evidence>
<evidence type="ECO:0000313" key="10">
    <source>
        <dbReference type="EMBL" id="MWV47047.1"/>
    </source>
</evidence>
<organism evidence="10 11">
    <name type="scientific">Paenibacillus dendrobii</name>
    <dbReference type="NCBI Taxonomy" id="2691084"/>
    <lineage>
        <taxon>Bacteria</taxon>
        <taxon>Bacillati</taxon>
        <taxon>Bacillota</taxon>
        <taxon>Bacilli</taxon>
        <taxon>Bacillales</taxon>
        <taxon>Paenibacillaceae</taxon>
        <taxon>Paenibacillus</taxon>
    </lineage>
</organism>
<sequence>MKVRHLSLKYKIVLLLIPIVIVIFMAILQLNINTLKSGLSRDLEHELEGIGNLTAMQLDPAQITSLVNHSSKDNPDFAKVQNQLDYIQKVQGTMSSGYIWKFQDGKAYSVAFTSDLDNAETDFSKPVDGLSPVNLKAGTQAYETGTRQITGMYSDALGSWRTIMLPIRNEGKVIAVLGIDYSAAYINDAVSASRTKQIIITLVGIAITGLIIYYIVHRLLRPLRNIVRMANKIADGDLSTQDFTADSKDEIGQLFNAIGKMNTHLRSLIQNIQEQSKLMMSSSEQLKTGASETESYSLSVTKNISEVAEQTTTTSKIADDTVTVLEETALGIQRIAESTSSASEESNQMADDAEAGHKVLQEMMNQMEAINTSVGQISRVLHNLNVRITEIGTFTDLITEVSQQTNLLSLNASIEAARAGEHGAGFAVVASEIRKLAESTSKSAAGISDLVSRIQDSTNDSLNAAEHGQQEATHGMSLATEAGQAFNRILSSTSNVAMQMQEISASLEQISASSEEATASVTELKYAAGNISRTSGQVSEAASKQLDFIQEISKSSQSLNEVSRQLQDQIMVFKVK</sequence>
<dbReference type="SMART" id="SM00283">
    <property type="entry name" value="MA"/>
    <property type="match status" value="1"/>
</dbReference>
<dbReference type="PROSITE" id="PS50111">
    <property type="entry name" value="CHEMOTAXIS_TRANSDUC_2"/>
    <property type="match status" value="1"/>
</dbReference>
<evidence type="ECO:0000313" key="11">
    <source>
        <dbReference type="Proteomes" id="UP000460318"/>
    </source>
</evidence>
<evidence type="ECO:0000256" key="5">
    <source>
        <dbReference type="ARBA" id="ARBA00029447"/>
    </source>
</evidence>
<dbReference type="Proteomes" id="UP000460318">
    <property type="component" value="Unassembled WGS sequence"/>
</dbReference>
<dbReference type="AlphaFoldDB" id="A0A7X3LJB7"/>
<dbReference type="PANTHER" id="PTHR32089">
    <property type="entry name" value="METHYL-ACCEPTING CHEMOTAXIS PROTEIN MCPB"/>
    <property type="match status" value="1"/>
</dbReference>
<evidence type="ECO:0000256" key="4">
    <source>
        <dbReference type="ARBA" id="ARBA00023224"/>
    </source>
</evidence>
<comment type="subcellular location">
    <subcellularLocation>
        <location evidence="1">Cell membrane</location>
    </subcellularLocation>
</comment>
<dbReference type="GO" id="GO:0004888">
    <property type="term" value="F:transmembrane signaling receptor activity"/>
    <property type="evidence" value="ECO:0007669"/>
    <property type="project" value="InterPro"/>
</dbReference>
<dbReference type="InterPro" id="IPR003660">
    <property type="entry name" value="HAMP_dom"/>
</dbReference>
<dbReference type="SMART" id="SM00304">
    <property type="entry name" value="HAMP"/>
    <property type="match status" value="1"/>
</dbReference>
<feature type="transmembrane region" description="Helical" evidence="7">
    <location>
        <begin position="12"/>
        <end position="32"/>
    </location>
</feature>
<name>A0A7X3LJB7_9BACL</name>
<evidence type="ECO:0000259" key="9">
    <source>
        <dbReference type="PROSITE" id="PS50885"/>
    </source>
</evidence>
<keyword evidence="7" id="KW-0812">Transmembrane</keyword>
<keyword evidence="2" id="KW-1003">Cell membrane</keyword>
<dbReference type="GO" id="GO:0006935">
    <property type="term" value="P:chemotaxis"/>
    <property type="evidence" value="ECO:0007669"/>
    <property type="project" value="InterPro"/>
</dbReference>
<evidence type="ECO:0000256" key="7">
    <source>
        <dbReference type="SAM" id="Phobius"/>
    </source>
</evidence>
<evidence type="ECO:0000256" key="6">
    <source>
        <dbReference type="PROSITE-ProRule" id="PRU00284"/>
    </source>
</evidence>
<dbReference type="InterPro" id="IPR004090">
    <property type="entry name" value="Chemotax_Me-accpt_rcpt"/>
</dbReference>